<name>A0A6J4TXY4_9ACTN</name>
<dbReference type="GO" id="GO:0009082">
    <property type="term" value="P:branched-chain amino acid biosynthetic process"/>
    <property type="evidence" value="ECO:0007669"/>
    <property type="project" value="TreeGrafter"/>
</dbReference>
<dbReference type="InterPro" id="IPR050165">
    <property type="entry name" value="DHAD_IlvD/Edd"/>
</dbReference>
<dbReference type="InterPro" id="IPR042096">
    <property type="entry name" value="Dihydro-acid_dehy_C"/>
</dbReference>
<dbReference type="EC" id="4.2.1.9" evidence="2"/>
<reference evidence="2" key="1">
    <citation type="submission" date="2020-02" db="EMBL/GenBank/DDBJ databases">
        <authorList>
            <person name="Meier V. D."/>
        </authorList>
    </citation>
    <scope>NUCLEOTIDE SEQUENCE</scope>
    <source>
        <strain evidence="2">AVDCRST_MAG05</strain>
    </source>
</reference>
<evidence type="ECO:0000259" key="1">
    <source>
        <dbReference type="Pfam" id="PF24877"/>
    </source>
</evidence>
<dbReference type="AlphaFoldDB" id="A0A6J4TXY4"/>
<dbReference type="PANTHER" id="PTHR21000:SF5">
    <property type="entry name" value="DIHYDROXY-ACID DEHYDRATASE, MITOCHONDRIAL"/>
    <property type="match status" value="1"/>
</dbReference>
<gene>
    <name evidence="2" type="ORF">AVDCRST_MAG05-4823</name>
</gene>
<dbReference type="EMBL" id="CADCVM010000515">
    <property type="protein sequence ID" value="CAA9535353.1"/>
    <property type="molecule type" value="Genomic_DNA"/>
</dbReference>
<accession>A0A6J4TXY4</accession>
<dbReference type="InterPro" id="IPR020558">
    <property type="entry name" value="DiOHA_6PGluconate_deHydtase_CS"/>
</dbReference>
<dbReference type="GO" id="GO:0004160">
    <property type="term" value="F:dihydroxy-acid dehydratase activity"/>
    <property type="evidence" value="ECO:0007669"/>
    <property type="project" value="UniProtKB-EC"/>
</dbReference>
<evidence type="ECO:0000313" key="2">
    <source>
        <dbReference type="EMBL" id="CAA9535353.1"/>
    </source>
</evidence>
<protein>
    <submittedName>
        <fullName evidence="2">Dihydroxy-acid dehydratase</fullName>
        <ecNumber evidence="2">4.2.1.9</ecNumber>
    </submittedName>
</protein>
<proteinExistence type="predicted"/>
<dbReference type="Gene3D" id="3.50.30.80">
    <property type="entry name" value="IlvD/EDD C-terminal domain-like"/>
    <property type="match status" value="1"/>
</dbReference>
<sequence length="119" mass="12282">MREMLGVTAALVGQGLGETVALLTDGRFSGATRGLMAGHVAPEAAHRGPIAALKEGDTVTFDIENRTLNVDLDRAELEARLADWTERIPPYSTGVMAKYAALVSSASKGAVTDAALGAG</sequence>
<organism evidence="2">
    <name type="scientific">uncultured Rubrobacteraceae bacterium</name>
    <dbReference type="NCBI Taxonomy" id="349277"/>
    <lineage>
        <taxon>Bacteria</taxon>
        <taxon>Bacillati</taxon>
        <taxon>Actinomycetota</taxon>
        <taxon>Rubrobacteria</taxon>
        <taxon>Rubrobacterales</taxon>
        <taxon>Rubrobacteraceae</taxon>
        <taxon>environmental samples</taxon>
    </lineage>
</organism>
<feature type="domain" description="Dihydroxy-acid/6-phosphogluconate dehydratase C-terminal" evidence="1">
    <location>
        <begin position="1"/>
        <end position="110"/>
    </location>
</feature>
<dbReference type="InterPro" id="IPR056740">
    <property type="entry name" value="ILV_EDD_C"/>
</dbReference>
<dbReference type="PROSITE" id="PS00887">
    <property type="entry name" value="ILVD_EDD_2"/>
    <property type="match status" value="1"/>
</dbReference>
<dbReference type="Pfam" id="PF24877">
    <property type="entry name" value="ILV_EDD_C"/>
    <property type="match status" value="1"/>
</dbReference>
<dbReference type="PANTHER" id="PTHR21000">
    <property type="entry name" value="DIHYDROXY-ACID DEHYDRATASE DAD"/>
    <property type="match status" value="1"/>
</dbReference>
<keyword evidence="2" id="KW-0456">Lyase</keyword>
<dbReference type="SUPFAM" id="SSF52016">
    <property type="entry name" value="LeuD/IlvD-like"/>
    <property type="match status" value="1"/>
</dbReference>